<proteinExistence type="predicted"/>
<gene>
    <name evidence="2" type="ORF">F4Y08_15265</name>
</gene>
<organism evidence="2">
    <name type="scientific">Caldilineaceae bacterium SB0662_bin_9</name>
    <dbReference type="NCBI Taxonomy" id="2605258"/>
    <lineage>
        <taxon>Bacteria</taxon>
        <taxon>Bacillati</taxon>
        <taxon>Chloroflexota</taxon>
        <taxon>Caldilineae</taxon>
        <taxon>Caldilineales</taxon>
        <taxon>Caldilineaceae</taxon>
    </lineage>
</organism>
<evidence type="ECO:0000256" key="1">
    <source>
        <dbReference type="SAM" id="MobiDB-lite"/>
    </source>
</evidence>
<name>A0A6B1DXP1_9CHLR</name>
<dbReference type="AlphaFoldDB" id="A0A6B1DXP1"/>
<feature type="compositionally biased region" description="Acidic residues" evidence="1">
    <location>
        <begin position="261"/>
        <end position="271"/>
    </location>
</feature>
<reference evidence="2" key="1">
    <citation type="submission" date="2019-09" db="EMBL/GenBank/DDBJ databases">
        <title>Characterisation of the sponge microbiome using genome-centric metagenomics.</title>
        <authorList>
            <person name="Engelberts J.P."/>
            <person name="Robbins S.J."/>
            <person name="De Goeij J.M."/>
            <person name="Aranda M."/>
            <person name="Bell S.C."/>
            <person name="Webster N.S."/>
        </authorList>
    </citation>
    <scope>NUCLEOTIDE SEQUENCE</scope>
    <source>
        <strain evidence="2">SB0662_bin_9</strain>
    </source>
</reference>
<feature type="compositionally biased region" description="Low complexity" evidence="1">
    <location>
        <begin position="244"/>
        <end position="260"/>
    </location>
</feature>
<evidence type="ECO:0000313" key="2">
    <source>
        <dbReference type="EMBL" id="MYD91667.1"/>
    </source>
</evidence>
<dbReference type="EMBL" id="VXPY01000106">
    <property type="protein sequence ID" value="MYD91667.1"/>
    <property type="molecule type" value="Genomic_DNA"/>
</dbReference>
<sequence>MATKAQREARRRYALKRIRDLTQPSKLAMEDIADVLNDRQIPTPLGTTEWTARLVAALLICDAFEYDSNWSGNNSDWSENIDGAVLLWTLNSKDALKFFDISTERGAHWEYYWNNGHYLVGAFRALYGELHLTENARAWELLEYADVGSITADAMVSLPPEVEAYRNFALDVVKELRDRPWSYSAIASLLTRRGIPTPDGKTTWRHNQIERLIATSGSLSLMQLVTSQTANTYEGLERLEQQTSDAEQQASDAEQQASDAEQAEWDQDVPF</sequence>
<feature type="region of interest" description="Disordered" evidence="1">
    <location>
        <begin position="239"/>
        <end position="271"/>
    </location>
</feature>
<protein>
    <submittedName>
        <fullName evidence="2">Uncharacterized protein</fullName>
    </submittedName>
</protein>
<accession>A0A6B1DXP1</accession>
<comment type="caution">
    <text evidence="2">The sequence shown here is derived from an EMBL/GenBank/DDBJ whole genome shotgun (WGS) entry which is preliminary data.</text>
</comment>